<dbReference type="InterPro" id="IPR001173">
    <property type="entry name" value="Glyco_trans_2-like"/>
</dbReference>
<sequence>MSKMLISIIIPNYNKGLYIAETLNCLLRQTYHNWEAIIVDDGSTDNSIEIINTFTAQDQRFKLIKRKKEQKGGSSCRNIGLEQANGEYSIFLDSDDLLINTCLKNRVSTIKHHPHNDFWIFSGGTFYTRVGDSPSKWIPPQGKHLNMFLSHTLPWHTTSPIWKTHFLLKLKGFNINYPRLQDVELHTRALLQQNVKYKVVVGDKPDFYYRIDENRNIKEPYDFAATFISAVKLYNHNMLDFIKTRPDNVKLNKSLNGTYIAAYLSTQVQYDFGKLKMMERNALFAKIMAFHEPKGIFKIYISGLQMGLHKIKGYNWVFKKILTR</sequence>
<evidence type="ECO:0000313" key="2">
    <source>
        <dbReference type="EMBL" id="OHX64937.1"/>
    </source>
</evidence>
<dbReference type="EMBL" id="JRYR02000001">
    <property type="protein sequence ID" value="OHX64937.1"/>
    <property type="molecule type" value="Genomic_DNA"/>
</dbReference>
<protein>
    <recommendedName>
        <fullName evidence="1">Glycosyltransferase 2-like domain-containing protein</fullName>
    </recommendedName>
</protein>
<comment type="caution">
    <text evidence="2">The sequence shown here is derived from an EMBL/GenBank/DDBJ whole genome shotgun (WGS) entry which is preliminary data.</text>
</comment>
<dbReference type="AlphaFoldDB" id="A0A1S1YV94"/>
<accession>A0A1S1YV94</accession>
<dbReference type="Pfam" id="PF00535">
    <property type="entry name" value="Glycos_transf_2"/>
    <property type="match status" value="1"/>
</dbReference>
<gene>
    <name evidence="2" type="ORF">NH26_00535</name>
</gene>
<name>A0A1S1YV94_FLAPC</name>
<dbReference type="SUPFAM" id="SSF53448">
    <property type="entry name" value="Nucleotide-diphospho-sugar transferases"/>
    <property type="match status" value="1"/>
</dbReference>
<dbReference type="CDD" id="cd00761">
    <property type="entry name" value="Glyco_tranf_GTA_type"/>
    <property type="match status" value="1"/>
</dbReference>
<dbReference type="PANTHER" id="PTHR43685:SF2">
    <property type="entry name" value="GLYCOSYLTRANSFERASE 2-LIKE DOMAIN-CONTAINING PROTEIN"/>
    <property type="match status" value="1"/>
</dbReference>
<proteinExistence type="predicted"/>
<organism evidence="2 3">
    <name type="scientific">Flammeovirga pacifica</name>
    <dbReference type="NCBI Taxonomy" id="915059"/>
    <lineage>
        <taxon>Bacteria</taxon>
        <taxon>Pseudomonadati</taxon>
        <taxon>Bacteroidota</taxon>
        <taxon>Cytophagia</taxon>
        <taxon>Cytophagales</taxon>
        <taxon>Flammeovirgaceae</taxon>
        <taxon>Flammeovirga</taxon>
    </lineage>
</organism>
<keyword evidence="3" id="KW-1185">Reference proteome</keyword>
<dbReference type="Gene3D" id="3.90.550.10">
    <property type="entry name" value="Spore Coat Polysaccharide Biosynthesis Protein SpsA, Chain A"/>
    <property type="match status" value="1"/>
</dbReference>
<dbReference type="Proteomes" id="UP000179797">
    <property type="component" value="Unassembled WGS sequence"/>
</dbReference>
<evidence type="ECO:0000259" key="1">
    <source>
        <dbReference type="Pfam" id="PF00535"/>
    </source>
</evidence>
<evidence type="ECO:0000313" key="3">
    <source>
        <dbReference type="Proteomes" id="UP000179797"/>
    </source>
</evidence>
<dbReference type="STRING" id="915059.NH26_00535"/>
<reference evidence="2 3" key="1">
    <citation type="journal article" date="2012" name="Int. J. Syst. Evol. Microbiol.">
        <title>Flammeovirga pacifica sp. nov., isolated from deep-sea sediment.</title>
        <authorList>
            <person name="Xu H."/>
            <person name="Fu Y."/>
            <person name="Yang N."/>
            <person name="Ding Z."/>
            <person name="Lai Q."/>
            <person name="Zeng R."/>
        </authorList>
    </citation>
    <scope>NUCLEOTIDE SEQUENCE [LARGE SCALE GENOMIC DNA]</scope>
    <source>
        <strain evidence="3">DSM 24597 / LMG 26175 / WPAGA1</strain>
    </source>
</reference>
<dbReference type="PANTHER" id="PTHR43685">
    <property type="entry name" value="GLYCOSYLTRANSFERASE"/>
    <property type="match status" value="1"/>
</dbReference>
<dbReference type="InterPro" id="IPR050834">
    <property type="entry name" value="Glycosyltransf_2"/>
</dbReference>
<feature type="domain" description="Glycosyltransferase 2-like" evidence="1">
    <location>
        <begin position="7"/>
        <end position="137"/>
    </location>
</feature>
<dbReference type="InterPro" id="IPR029044">
    <property type="entry name" value="Nucleotide-diphossugar_trans"/>
</dbReference>